<keyword evidence="1" id="KW-0677">Repeat</keyword>
<dbReference type="PANTHER" id="PTHR45586:SF16">
    <property type="entry name" value="DOMAIN PROTEIN, PUTATIVE-RELATED"/>
    <property type="match status" value="1"/>
</dbReference>
<dbReference type="SMART" id="SM00028">
    <property type="entry name" value="TPR"/>
    <property type="match status" value="4"/>
</dbReference>
<dbReference type="RefSeq" id="WP_316702166.1">
    <property type="nucleotide sequence ID" value="NZ_CP136336.1"/>
</dbReference>
<reference evidence="5 6" key="1">
    <citation type="submission" date="2023-10" db="EMBL/GenBank/DDBJ databases">
        <title>Bacteria for the degradation of biodegradable plastic PBAT(Polybutylene adipate terephthalate).</title>
        <authorList>
            <person name="Weon H.-Y."/>
            <person name="Yeon J."/>
        </authorList>
    </citation>
    <scope>NUCLEOTIDE SEQUENCE [LARGE SCALE GENOMIC DNA]</scope>
    <source>
        <strain evidence="5 6">SBD 7-3</strain>
    </source>
</reference>
<evidence type="ECO:0000256" key="2">
    <source>
        <dbReference type="ARBA" id="ARBA00022803"/>
    </source>
</evidence>
<proteinExistence type="predicted"/>
<organism evidence="5 6">
    <name type="scientific">Piscinibacter gummiphilus</name>
    <dbReference type="NCBI Taxonomy" id="946333"/>
    <lineage>
        <taxon>Bacteria</taxon>
        <taxon>Pseudomonadati</taxon>
        <taxon>Pseudomonadota</taxon>
        <taxon>Betaproteobacteria</taxon>
        <taxon>Burkholderiales</taxon>
        <taxon>Sphaerotilaceae</taxon>
        <taxon>Piscinibacter</taxon>
    </lineage>
</organism>
<dbReference type="PANTHER" id="PTHR45586">
    <property type="entry name" value="TPR REPEAT-CONTAINING PROTEIN PA4667"/>
    <property type="match status" value="1"/>
</dbReference>
<dbReference type="SUPFAM" id="SSF48452">
    <property type="entry name" value="TPR-like"/>
    <property type="match status" value="2"/>
</dbReference>
<keyword evidence="2" id="KW-0802">TPR repeat</keyword>
<feature type="signal peptide" evidence="4">
    <location>
        <begin position="1"/>
        <end position="26"/>
    </location>
</feature>
<protein>
    <submittedName>
        <fullName evidence="5">Tetratricopeptide repeat protein</fullName>
    </submittedName>
</protein>
<dbReference type="InterPro" id="IPR011990">
    <property type="entry name" value="TPR-like_helical_dom_sf"/>
</dbReference>
<dbReference type="Gene3D" id="1.25.40.10">
    <property type="entry name" value="Tetratricopeptide repeat domain"/>
    <property type="match status" value="2"/>
</dbReference>
<evidence type="ECO:0000256" key="1">
    <source>
        <dbReference type="ARBA" id="ARBA00022737"/>
    </source>
</evidence>
<dbReference type="InterPro" id="IPR051012">
    <property type="entry name" value="CellSynth/LPSAsmb/PSIAsmb"/>
</dbReference>
<accession>A0ABZ0D394</accession>
<evidence type="ECO:0000313" key="5">
    <source>
        <dbReference type="EMBL" id="WOB09209.1"/>
    </source>
</evidence>
<keyword evidence="4" id="KW-0732">Signal</keyword>
<evidence type="ECO:0000256" key="3">
    <source>
        <dbReference type="SAM" id="MobiDB-lite"/>
    </source>
</evidence>
<feature type="chain" id="PRO_5045308627" evidence="4">
    <location>
        <begin position="27"/>
        <end position="600"/>
    </location>
</feature>
<dbReference type="InterPro" id="IPR019734">
    <property type="entry name" value="TPR_rpt"/>
</dbReference>
<dbReference type="Pfam" id="PF13432">
    <property type="entry name" value="TPR_16"/>
    <property type="match status" value="3"/>
</dbReference>
<evidence type="ECO:0000313" key="6">
    <source>
        <dbReference type="Proteomes" id="UP001303946"/>
    </source>
</evidence>
<keyword evidence="6" id="KW-1185">Reference proteome</keyword>
<dbReference type="Proteomes" id="UP001303946">
    <property type="component" value="Chromosome"/>
</dbReference>
<gene>
    <name evidence="5" type="ORF">RXV79_03910</name>
</gene>
<sequence length="600" mass="66388">MPSSPLFPRAGLALACALMLMHGAHAQNDTVPKEPAEPVRNSALDGPLFYQLLRGELELRSGQVVEGHQALIDAARRTRDEALFRRATEAALQQRAIELALQSTQVWRATLPDSLEAARYQLQLLIVMNRPNETVEPLRTLLRLTPAAERSAAITALPRVFERSGDKAQTAKRLEEILKPSLGSADTRVAAQVAIARAWLAAGDSARANELAKTAHAQDPAAELPALLALELMATTPAAESLVQSHLQAKPSSLAIRMVYARVLSAAQRYADAVPQLEAVTRSDNAPLNAWLTLGALHLELKHPREGTAALLQYVQRAQNAPPPVAAPASAPQDDDDDNPATATDRGLTQAYLLLSQAAEQQRDYAGAEAWLAKVTDAQRALEVQSRRASLLAKQGKVQAARELIRNVPEKGPDDQRAKLLAEAQMLREVKQWEEANRVLASANQKFPDDPDLLYEQSMMVEKLNRMDEMERLLRKVIALKPDHHHAYNALGYSLAERNQRLPEARELIKKALDLAPGEPFITDSLGWVEYRLGNRDEALRLLQQAYRSRPDVEIGAHLGEVLWMSGQRDEARRVLRESHNRDQGNEVLKETLARLRVDL</sequence>
<name>A0ABZ0D394_9BURK</name>
<evidence type="ECO:0000256" key="4">
    <source>
        <dbReference type="SAM" id="SignalP"/>
    </source>
</evidence>
<dbReference type="EMBL" id="CP136336">
    <property type="protein sequence ID" value="WOB09209.1"/>
    <property type="molecule type" value="Genomic_DNA"/>
</dbReference>
<feature type="region of interest" description="Disordered" evidence="3">
    <location>
        <begin position="321"/>
        <end position="344"/>
    </location>
</feature>